<dbReference type="EMBL" id="AMGV01000031">
    <property type="protein sequence ID" value="KEF51049.1"/>
    <property type="molecule type" value="Genomic_DNA"/>
</dbReference>
<keyword evidence="1" id="KW-0472">Membrane</keyword>
<sequence>MEKSSRVNDSVIELTQASGSEHSNRSFNAAASTEHLPTPTWPQEPVPLVPDRKVSILMAIFDASLLLVPFVLFTKIGLVIGAWYIDRGHRGSGVDLVSKLTLFLLEFNGQMVTAFTIIFVTIMSTLVRRYALWKAQEGAYVSELEQLQGSISLPSTFKLIISLRAFTLTSVALVSVWSFYYLGSQACKREFQKVSSANFHTMAGYTGGPDYVSGFSPAFVDQEDSPLFRIEYVNSDFNYAQAWGTPTGDQSSRYGTDSAGSALLPDLNAILRTGYRTDPNSYDTHIPKADRHGWVDVSRQSLLYDGQFYSSFVGNLVYFRKRNIGGSGNHAFQTNGFLGDYTMQTSYLDVGCDVPTILPFESFPNGTYLKQSISLNMTELRDDAPRDMNSQPLREFELWLRWPVVDYNQIPTPGSSRQICNISTVNVEIKIHCQDQGCYPRQMRYANHTSRQNATSYSTPFDDDVFAGNFFTNILLANGVQTDLIQPTTIGWNIGSGLQASLGSTTYSTPYDADEANLFNTTITRYFNSYYMVSQQETGVNPIYGGAGFLEVSVDGAFYDPHYAVSWPWIAVDIVSCLILFVASVIACSLRVKTLAPDIFGYVSSLTRDNQYLQVPDNGTTLSGIQRARLLKGVKVKIGDVSAPHEQVGRVGLAQVGSGVPVQVANLQPTTTYL</sequence>
<evidence type="ECO:0000256" key="1">
    <source>
        <dbReference type="SAM" id="Phobius"/>
    </source>
</evidence>
<protein>
    <submittedName>
        <fullName evidence="2">Uncharacterized protein</fullName>
    </submittedName>
</protein>
<reference evidence="2 3" key="1">
    <citation type="submission" date="2013-03" db="EMBL/GenBank/DDBJ databases">
        <title>The Genome Sequence of Exophiala aquamarina CBS 119918.</title>
        <authorList>
            <consortium name="The Broad Institute Genomics Platform"/>
            <person name="Cuomo C."/>
            <person name="de Hoog S."/>
            <person name="Gorbushina A."/>
            <person name="Walker B."/>
            <person name="Young S.K."/>
            <person name="Zeng Q."/>
            <person name="Gargeya S."/>
            <person name="Fitzgerald M."/>
            <person name="Haas B."/>
            <person name="Abouelleil A."/>
            <person name="Allen A.W."/>
            <person name="Alvarado L."/>
            <person name="Arachchi H.M."/>
            <person name="Berlin A.M."/>
            <person name="Chapman S.B."/>
            <person name="Gainer-Dewar J."/>
            <person name="Goldberg J."/>
            <person name="Griggs A."/>
            <person name="Gujja S."/>
            <person name="Hansen M."/>
            <person name="Howarth C."/>
            <person name="Imamovic A."/>
            <person name="Ireland A."/>
            <person name="Larimer J."/>
            <person name="McCowan C."/>
            <person name="Murphy C."/>
            <person name="Pearson M."/>
            <person name="Poon T.W."/>
            <person name="Priest M."/>
            <person name="Roberts A."/>
            <person name="Saif S."/>
            <person name="Shea T."/>
            <person name="Sisk P."/>
            <person name="Sykes S."/>
            <person name="Wortman J."/>
            <person name="Nusbaum C."/>
            <person name="Birren B."/>
        </authorList>
    </citation>
    <scope>NUCLEOTIDE SEQUENCE [LARGE SCALE GENOMIC DNA]</scope>
    <source>
        <strain evidence="2 3">CBS 119918</strain>
    </source>
</reference>
<proteinExistence type="predicted"/>
<evidence type="ECO:0000313" key="3">
    <source>
        <dbReference type="Proteomes" id="UP000027920"/>
    </source>
</evidence>
<feature type="transmembrane region" description="Helical" evidence="1">
    <location>
        <begin position="161"/>
        <end position="182"/>
    </location>
</feature>
<dbReference type="RefSeq" id="XP_013253639.1">
    <property type="nucleotide sequence ID" value="XM_013398185.1"/>
</dbReference>
<organism evidence="2 3">
    <name type="scientific">Exophiala aquamarina CBS 119918</name>
    <dbReference type="NCBI Taxonomy" id="1182545"/>
    <lineage>
        <taxon>Eukaryota</taxon>
        <taxon>Fungi</taxon>
        <taxon>Dikarya</taxon>
        <taxon>Ascomycota</taxon>
        <taxon>Pezizomycotina</taxon>
        <taxon>Eurotiomycetes</taxon>
        <taxon>Chaetothyriomycetidae</taxon>
        <taxon>Chaetothyriales</taxon>
        <taxon>Herpotrichiellaceae</taxon>
        <taxon>Exophiala</taxon>
    </lineage>
</organism>
<dbReference type="HOGENOM" id="CLU_012207_1_0_1"/>
<accession>A0A072NT44</accession>
<dbReference type="VEuPathDB" id="FungiDB:A1O9_12899"/>
<name>A0A072NT44_9EURO</name>
<dbReference type="AlphaFoldDB" id="A0A072NT44"/>
<comment type="caution">
    <text evidence="2">The sequence shown here is derived from an EMBL/GenBank/DDBJ whole genome shotgun (WGS) entry which is preliminary data.</text>
</comment>
<keyword evidence="3" id="KW-1185">Reference proteome</keyword>
<dbReference type="OrthoDB" id="3692311at2759"/>
<gene>
    <name evidence="2" type="ORF">A1O9_12899</name>
</gene>
<feature type="transmembrane region" description="Helical" evidence="1">
    <location>
        <begin position="105"/>
        <end position="127"/>
    </location>
</feature>
<feature type="transmembrane region" description="Helical" evidence="1">
    <location>
        <begin position="60"/>
        <end position="85"/>
    </location>
</feature>
<dbReference type="Proteomes" id="UP000027920">
    <property type="component" value="Unassembled WGS sequence"/>
</dbReference>
<keyword evidence="1" id="KW-0812">Transmembrane</keyword>
<dbReference type="GeneID" id="25287793"/>
<keyword evidence="1" id="KW-1133">Transmembrane helix</keyword>
<evidence type="ECO:0000313" key="2">
    <source>
        <dbReference type="EMBL" id="KEF51049.1"/>
    </source>
</evidence>